<dbReference type="RefSeq" id="WP_208046902.1">
    <property type="nucleotide sequence ID" value="NZ_JAGDYL010000034.1"/>
</dbReference>
<feature type="domain" description="Penicillin binding protein A dimerisation" evidence="2">
    <location>
        <begin position="52"/>
        <end position="134"/>
    </location>
</feature>
<dbReference type="InterPro" id="IPR036138">
    <property type="entry name" value="PBP_dimer_sf"/>
</dbReference>
<evidence type="ECO:0000313" key="4">
    <source>
        <dbReference type="Proteomes" id="UP000664398"/>
    </source>
</evidence>
<dbReference type="Gene3D" id="3.90.1310.10">
    <property type="entry name" value="Penicillin-binding protein 2a (Domain 2)"/>
    <property type="match status" value="1"/>
</dbReference>
<dbReference type="PANTHER" id="PTHR30627:SF24">
    <property type="entry name" value="PENICILLIN-BINDING PROTEIN 4B"/>
    <property type="match status" value="1"/>
</dbReference>
<dbReference type="Pfam" id="PF21922">
    <property type="entry name" value="PBP_dimer_2"/>
    <property type="match status" value="1"/>
</dbReference>
<dbReference type="Proteomes" id="UP000664398">
    <property type="component" value="Unassembled WGS sequence"/>
</dbReference>
<dbReference type="GO" id="GO:0008658">
    <property type="term" value="F:penicillin binding"/>
    <property type="evidence" value="ECO:0007669"/>
    <property type="project" value="InterPro"/>
</dbReference>
<dbReference type="SUPFAM" id="SSF56519">
    <property type="entry name" value="Penicillin binding protein dimerisation domain"/>
    <property type="match status" value="1"/>
</dbReference>
<name>A0A939LYH3_9MICO</name>
<dbReference type="InterPro" id="IPR001460">
    <property type="entry name" value="PCN-bd_Tpept"/>
</dbReference>
<dbReference type="InterPro" id="IPR050515">
    <property type="entry name" value="Beta-lactam/transpept"/>
</dbReference>
<sequence length="496" mass="52093">MNKPLKLLTRAVFGMFLLLFFAVTMIQFVNADELRANELNGRTIKNGYKVERGSILIDGDPIAYSAPTGDEYRYVRQYTNGPLYAPVTGYYSHTQGMTGLESAMNQDLSGSGNAQFFTRIMNTLNGVSPQGSSIETTIDPAAQEAAVAALSEAGLSGAVVAIEPKTGRILALTSTPSFDPNVLSSNNDADIIANYRQLEEDPTAPLDNRAIGGDLYHPGSVYKIVVAAAAVESGTAGPDTKFANPAELALPQSSAVMHNSTRAACGDGGAETTLQQALVFSCNIPIAEVAMQMDRDAVPDMARAFGFGQELEIPTEVTPSSAPLPADQAQAALSSIGQLDVRATPLQMAMVSSGIANGGTVMKPYLVDQVITPDLRVEKEYSPEEFSKPVSKKTADTVASMMEHGVSDPGAYAQMAAIPGVRVAGKTGTAENGTDADGNDLPYTLWFTGFAPVDDPKVAVAVVIENGGGEANNYVGGSFDLPTGVGKRVMEAVLSE</sequence>
<organism evidence="3 4">
    <name type="scientific">Leucobacter ruminantium</name>
    <dbReference type="NCBI Taxonomy" id="1289170"/>
    <lineage>
        <taxon>Bacteria</taxon>
        <taxon>Bacillati</taxon>
        <taxon>Actinomycetota</taxon>
        <taxon>Actinomycetes</taxon>
        <taxon>Micrococcales</taxon>
        <taxon>Microbacteriaceae</taxon>
        <taxon>Leucobacter</taxon>
    </lineage>
</organism>
<reference evidence="3" key="1">
    <citation type="submission" date="2021-03" db="EMBL/GenBank/DDBJ databases">
        <title>Leucobacter chromiisoli sp. nov., isolated from chromium-containing soil of chemical plant.</title>
        <authorList>
            <person name="Xu Z."/>
        </authorList>
    </citation>
    <scope>NUCLEOTIDE SEQUENCE</scope>
    <source>
        <strain evidence="3">A2</strain>
    </source>
</reference>
<keyword evidence="4" id="KW-1185">Reference proteome</keyword>
<dbReference type="AlphaFoldDB" id="A0A939LYH3"/>
<dbReference type="GO" id="GO:0005886">
    <property type="term" value="C:plasma membrane"/>
    <property type="evidence" value="ECO:0007669"/>
    <property type="project" value="TreeGrafter"/>
</dbReference>
<dbReference type="InterPro" id="IPR054120">
    <property type="entry name" value="PBPA_dimer"/>
</dbReference>
<gene>
    <name evidence="3" type="ORF">J4H91_14160</name>
</gene>
<dbReference type="Gene3D" id="3.40.710.10">
    <property type="entry name" value="DD-peptidase/beta-lactamase superfamily"/>
    <property type="match status" value="1"/>
</dbReference>
<protein>
    <submittedName>
        <fullName evidence="3">Penicillin-binding protein</fullName>
    </submittedName>
</protein>
<feature type="domain" description="Penicillin-binding protein transpeptidase" evidence="1">
    <location>
        <begin position="157"/>
        <end position="472"/>
    </location>
</feature>
<evidence type="ECO:0000259" key="1">
    <source>
        <dbReference type="Pfam" id="PF00905"/>
    </source>
</evidence>
<dbReference type="GO" id="GO:0071972">
    <property type="term" value="F:peptidoglycan L,D-transpeptidase activity"/>
    <property type="evidence" value="ECO:0007669"/>
    <property type="project" value="TreeGrafter"/>
</dbReference>
<accession>A0A939LYH3</accession>
<comment type="caution">
    <text evidence="3">The sequence shown here is derived from an EMBL/GenBank/DDBJ whole genome shotgun (WGS) entry which is preliminary data.</text>
</comment>
<proteinExistence type="predicted"/>
<dbReference type="GO" id="GO:0071555">
    <property type="term" value="P:cell wall organization"/>
    <property type="evidence" value="ECO:0007669"/>
    <property type="project" value="TreeGrafter"/>
</dbReference>
<dbReference type="PANTHER" id="PTHR30627">
    <property type="entry name" value="PEPTIDOGLYCAN D,D-TRANSPEPTIDASE"/>
    <property type="match status" value="1"/>
</dbReference>
<dbReference type="SUPFAM" id="SSF56601">
    <property type="entry name" value="beta-lactamase/transpeptidase-like"/>
    <property type="match status" value="1"/>
</dbReference>
<dbReference type="Pfam" id="PF00905">
    <property type="entry name" value="Transpeptidase"/>
    <property type="match status" value="1"/>
</dbReference>
<dbReference type="InterPro" id="IPR012338">
    <property type="entry name" value="Beta-lactam/transpept-like"/>
</dbReference>
<dbReference type="EMBL" id="JAGDYL010000034">
    <property type="protein sequence ID" value="MBO1806446.1"/>
    <property type="molecule type" value="Genomic_DNA"/>
</dbReference>
<evidence type="ECO:0000259" key="2">
    <source>
        <dbReference type="Pfam" id="PF21922"/>
    </source>
</evidence>
<evidence type="ECO:0000313" key="3">
    <source>
        <dbReference type="EMBL" id="MBO1806446.1"/>
    </source>
</evidence>